<dbReference type="EMBL" id="WXYQ01000001">
    <property type="protein sequence ID" value="NBG94184.1"/>
    <property type="molecule type" value="Genomic_DNA"/>
</dbReference>
<name>A0A845Q771_9HYPH</name>
<feature type="region of interest" description="Disordered" evidence="3">
    <location>
        <begin position="193"/>
        <end position="232"/>
    </location>
</feature>
<evidence type="ECO:0000313" key="5">
    <source>
        <dbReference type="EMBL" id="NBG94184.1"/>
    </source>
</evidence>
<evidence type="ECO:0000259" key="4">
    <source>
        <dbReference type="Pfam" id="PF00588"/>
    </source>
</evidence>
<feature type="compositionally biased region" description="Polar residues" evidence="3">
    <location>
        <begin position="12"/>
        <end position="25"/>
    </location>
</feature>
<evidence type="ECO:0000256" key="2">
    <source>
        <dbReference type="ARBA" id="ARBA00022679"/>
    </source>
</evidence>
<gene>
    <name evidence="5" type="ORF">GTQ45_00395</name>
</gene>
<dbReference type="AlphaFoldDB" id="A0A845Q771"/>
<evidence type="ECO:0000256" key="1">
    <source>
        <dbReference type="ARBA" id="ARBA00022603"/>
    </source>
</evidence>
<evidence type="ECO:0000313" key="6">
    <source>
        <dbReference type="Proteomes" id="UP000470384"/>
    </source>
</evidence>
<dbReference type="RefSeq" id="WP_160586761.1">
    <property type="nucleotide sequence ID" value="NZ_OZ252292.1"/>
</dbReference>
<dbReference type="InterPro" id="IPR001537">
    <property type="entry name" value="SpoU_MeTrfase"/>
</dbReference>
<evidence type="ECO:0000256" key="3">
    <source>
        <dbReference type="SAM" id="MobiDB-lite"/>
    </source>
</evidence>
<sequence>MTDPKTEAATPSAGQPGNQPANVATTRPRGYFAIGAERISKTGNMGNLVRSAHAFGASFFFTVDAHYRLKGAHSDTSDAGSNIPFYDWETVGDVMLPKGCDLVGVELMDESIDLPSFYHPKRAAYVLGPEAGSLSDEMRERCTSFIRIPTAFCINVAMAGAIVMYDRVKTLGNFPPRPTSSIAMPEASNLLPDGSYAGLRHGSGDRRATASPSYRERAARVRERRSAAKERP</sequence>
<feature type="region of interest" description="Disordered" evidence="3">
    <location>
        <begin position="1"/>
        <end position="25"/>
    </location>
</feature>
<dbReference type="InterPro" id="IPR029026">
    <property type="entry name" value="tRNA_m1G_MTases_N"/>
</dbReference>
<dbReference type="GO" id="GO:0006396">
    <property type="term" value="P:RNA processing"/>
    <property type="evidence" value="ECO:0007669"/>
    <property type="project" value="InterPro"/>
</dbReference>
<protein>
    <submittedName>
        <fullName evidence="5">RNA methyltransferase</fullName>
    </submittedName>
</protein>
<dbReference type="Gene3D" id="3.40.1280.10">
    <property type="match status" value="1"/>
</dbReference>
<dbReference type="Pfam" id="PF00588">
    <property type="entry name" value="SpoU_methylase"/>
    <property type="match status" value="1"/>
</dbReference>
<dbReference type="Proteomes" id="UP000470384">
    <property type="component" value="Unassembled WGS sequence"/>
</dbReference>
<dbReference type="GO" id="GO:0032259">
    <property type="term" value="P:methylation"/>
    <property type="evidence" value="ECO:0007669"/>
    <property type="project" value="UniProtKB-KW"/>
</dbReference>
<keyword evidence="2 5" id="KW-0808">Transferase</keyword>
<dbReference type="OrthoDB" id="4578643at2"/>
<dbReference type="SUPFAM" id="SSF75217">
    <property type="entry name" value="alpha/beta knot"/>
    <property type="match status" value="1"/>
</dbReference>
<dbReference type="GO" id="GO:0008173">
    <property type="term" value="F:RNA methyltransferase activity"/>
    <property type="evidence" value="ECO:0007669"/>
    <property type="project" value="InterPro"/>
</dbReference>
<feature type="compositionally biased region" description="Basic and acidic residues" evidence="3">
    <location>
        <begin position="202"/>
        <end position="232"/>
    </location>
</feature>
<accession>A0A845Q771</accession>
<comment type="caution">
    <text evidence="5">The sequence shown here is derived from an EMBL/GenBank/DDBJ whole genome shotgun (WGS) entry which is preliminary data.</text>
</comment>
<feature type="domain" description="tRNA/rRNA methyltransferase SpoU type" evidence="4">
    <location>
        <begin position="34"/>
        <end position="165"/>
    </location>
</feature>
<reference evidence="5 6" key="1">
    <citation type="journal article" date="2016" name="Int. J. Syst. Evol. Microbiol.">
        <title>Pyruvatibacter mobilis gen. nov., sp. nov., a marine bacterium from the culture broth of Picochlorum sp. 122.</title>
        <authorList>
            <person name="Wang G."/>
            <person name="Tang M."/>
            <person name="Wu H."/>
            <person name="Dai S."/>
            <person name="Li T."/>
            <person name="Chen C."/>
            <person name="He H."/>
            <person name="Fan J."/>
            <person name="Xiang W."/>
            <person name="Li X."/>
        </authorList>
    </citation>
    <scope>NUCLEOTIDE SEQUENCE [LARGE SCALE GENOMIC DNA]</scope>
    <source>
        <strain evidence="5 6">GYP-11</strain>
    </source>
</reference>
<dbReference type="InterPro" id="IPR029028">
    <property type="entry name" value="Alpha/beta_knot_MTases"/>
</dbReference>
<proteinExistence type="predicted"/>
<organism evidence="5 6">
    <name type="scientific">Pyruvatibacter mobilis</name>
    <dbReference type="NCBI Taxonomy" id="1712261"/>
    <lineage>
        <taxon>Bacteria</taxon>
        <taxon>Pseudomonadati</taxon>
        <taxon>Pseudomonadota</taxon>
        <taxon>Alphaproteobacteria</taxon>
        <taxon>Hyphomicrobiales</taxon>
        <taxon>Parvibaculaceae</taxon>
        <taxon>Pyruvatibacter</taxon>
    </lineage>
</organism>
<keyword evidence="6" id="KW-1185">Reference proteome</keyword>
<dbReference type="CDD" id="cd18098">
    <property type="entry name" value="SpoU-like"/>
    <property type="match status" value="1"/>
</dbReference>
<dbReference type="PANTHER" id="PTHR43191">
    <property type="entry name" value="RRNA METHYLTRANSFERASE 3"/>
    <property type="match status" value="1"/>
</dbReference>
<dbReference type="InterPro" id="IPR051259">
    <property type="entry name" value="rRNA_Methyltransferase"/>
</dbReference>
<dbReference type="GO" id="GO:0003723">
    <property type="term" value="F:RNA binding"/>
    <property type="evidence" value="ECO:0007669"/>
    <property type="project" value="InterPro"/>
</dbReference>
<dbReference type="PANTHER" id="PTHR43191:SF7">
    <property type="entry name" value="OBP33PEP LIKE PROTEIN"/>
    <property type="match status" value="1"/>
</dbReference>
<keyword evidence="1 5" id="KW-0489">Methyltransferase</keyword>